<evidence type="ECO:0000313" key="1">
    <source>
        <dbReference type="EMBL" id="RNA25537.1"/>
    </source>
</evidence>
<dbReference type="Proteomes" id="UP000276133">
    <property type="component" value="Unassembled WGS sequence"/>
</dbReference>
<evidence type="ECO:0000313" key="2">
    <source>
        <dbReference type="Proteomes" id="UP000276133"/>
    </source>
</evidence>
<keyword evidence="2" id="KW-1185">Reference proteome</keyword>
<proteinExistence type="predicted"/>
<name>A0A3M7RQ91_BRAPC</name>
<comment type="caution">
    <text evidence="1">The sequence shown here is derived from an EMBL/GenBank/DDBJ whole genome shotgun (WGS) entry which is preliminary data.</text>
</comment>
<reference evidence="1 2" key="1">
    <citation type="journal article" date="2018" name="Sci. Rep.">
        <title>Genomic signatures of local adaptation to the degree of environmental predictability in rotifers.</title>
        <authorList>
            <person name="Franch-Gras L."/>
            <person name="Hahn C."/>
            <person name="Garcia-Roger E.M."/>
            <person name="Carmona M.J."/>
            <person name="Serra M."/>
            <person name="Gomez A."/>
        </authorList>
    </citation>
    <scope>NUCLEOTIDE SEQUENCE [LARGE SCALE GENOMIC DNA]</scope>
    <source>
        <strain evidence="1">HYR1</strain>
    </source>
</reference>
<protein>
    <submittedName>
        <fullName evidence="1">Uncharacterized protein</fullName>
    </submittedName>
</protein>
<organism evidence="1 2">
    <name type="scientific">Brachionus plicatilis</name>
    <name type="common">Marine rotifer</name>
    <name type="synonym">Brachionus muelleri</name>
    <dbReference type="NCBI Taxonomy" id="10195"/>
    <lineage>
        <taxon>Eukaryota</taxon>
        <taxon>Metazoa</taxon>
        <taxon>Spiralia</taxon>
        <taxon>Gnathifera</taxon>
        <taxon>Rotifera</taxon>
        <taxon>Eurotatoria</taxon>
        <taxon>Monogononta</taxon>
        <taxon>Pseudotrocha</taxon>
        <taxon>Ploima</taxon>
        <taxon>Brachionidae</taxon>
        <taxon>Brachionus</taxon>
    </lineage>
</organism>
<dbReference type="EMBL" id="REGN01002908">
    <property type="protein sequence ID" value="RNA25537.1"/>
    <property type="molecule type" value="Genomic_DNA"/>
</dbReference>
<accession>A0A3M7RQ91</accession>
<gene>
    <name evidence="1" type="ORF">BpHYR1_029610</name>
</gene>
<sequence>MVHWLFQGLPVRSHLKRLNKAFTISKSYKIRLVESPFNTPSFLENPYMESHEHIEIRLLNIKKKN</sequence>
<dbReference type="AlphaFoldDB" id="A0A3M7RQ91"/>